<dbReference type="Proteomes" id="UP000004995">
    <property type="component" value="Unassembled WGS sequence"/>
</dbReference>
<dbReference type="PANTHER" id="PTHR47069">
    <property type="match status" value="1"/>
</dbReference>
<organism evidence="3 4">
    <name type="scientific">Setaria italica</name>
    <name type="common">Foxtail millet</name>
    <name type="synonym">Panicum italicum</name>
    <dbReference type="NCBI Taxonomy" id="4555"/>
    <lineage>
        <taxon>Eukaryota</taxon>
        <taxon>Viridiplantae</taxon>
        <taxon>Streptophyta</taxon>
        <taxon>Embryophyta</taxon>
        <taxon>Tracheophyta</taxon>
        <taxon>Spermatophyta</taxon>
        <taxon>Magnoliopsida</taxon>
        <taxon>Liliopsida</taxon>
        <taxon>Poales</taxon>
        <taxon>Poaceae</taxon>
        <taxon>PACMAD clade</taxon>
        <taxon>Panicoideae</taxon>
        <taxon>Panicodae</taxon>
        <taxon>Paniceae</taxon>
        <taxon>Cenchrinae</taxon>
        <taxon>Setaria</taxon>
    </lineage>
</organism>
<feature type="domain" description="Myb/SANT-like" evidence="2">
    <location>
        <begin position="11"/>
        <end position="104"/>
    </location>
</feature>
<dbReference type="Pfam" id="PF12776">
    <property type="entry name" value="Myb_DNA-bind_3"/>
    <property type="match status" value="1"/>
</dbReference>
<dbReference type="AlphaFoldDB" id="K3ZF50"/>
<dbReference type="EMBL" id="AGNK02001775">
    <property type="status" value="NOT_ANNOTATED_CDS"/>
    <property type="molecule type" value="Genomic_DNA"/>
</dbReference>
<keyword evidence="4" id="KW-1185">Reference proteome</keyword>
<dbReference type="eggNOG" id="ENOG502T2DY">
    <property type="taxonomic scope" value="Eukaryota"/>
</dbReference>
<dbReference type="OMA" id="ARAMSKW"/>
<accession>K3ZF50</accession>
<sequence>LLYTQMNNRASWDEGTTKTLLDLCIAQKNQFNWSNKCLTKLGWRNVYSGFRAQTGLHLGSKQLQNKLNNLRRGFLSWLALQNKSGLERDTQTGGVSADATYWEEDEEARSQPSFVKPPPFLDELFELFGHEPQDRGTLLTAGGIREATPSVGTEGNAVDLDQDPPASSARAMSKWLVREFSVDSPTKKRSDNLEQYIRELSNTVAKRSQQRADRTHEQMVRCMQLLKEDGIQEGSPLHYQALYLCTKSAEYRSALMEMTTKEAE</sequence>
<dbReference type="HOGENOM" id="CLU_092221_0_0_1"/>
<protein>
    <recommendedName>
        <fullName evidence="2">Myb/SANT-like domain-containing protein</fullName>
    </recommendedName>
</protein>
<dbReference type="PANTHER" id="PTHR47069:SF9">
    <property type="entry name" value="MYB_SANT-LIKE DOMAIN-CONTAINING PROTEIN"/>
    <property type="match status" value="1"/>
</dbReference>
<evidence type="ECO:0000256" key="1">
    <source>
        <dbReference type="SAM" id="MobiDB-lite"/>
    </source>
</evidence>
<dbReference type="EnsemblPlants" id="KQL15751">
    <property type="protein sequence ID" value="KQL15751"/>
    <property type="gene ID" value="SETIT_025199mg"/>
</dbReference>
<dbReference type="InParanoid" id="K3ZF50"/>
<name>K3ZF50_SETIT</name>
<dbReference type="Gramene" id="KQL15751">
    <property type="protein sequence ID" value="KQL15751"/>
    <property type="gene ID" value="SETIT_025199mg"/>
</dbReference>
<dbReference type="STRING" id="4555.K3ZF50"/>
<evidence type="ECO:0000259" key="2">
    <source>
        <dbReference type="Pfam" id="PF12776"/>
    </source>
</evidence>
<reference evidence="4" key="1">
    <citation type="journal article" date="2012" name="Nat. Biotechnol.">
        <title>Reference genome sequence of the model plant Setaria.</title>
        <authorList>
            <person name="Bennetzen J.L."/>
            <person name="Schmutz J."/>
            <person name="Wang H."/>
            <person name="Percifield R."/>
            <person name="Hawkins J."/>
            <person name="Pontaroli A.C."/>
            <person name="Estep M."/>
            <person name="Feng L."/>
            <person name="Vaughn J.N."/>
            <person name="Grimwood J."/>
            <person name="Jenkins J."/>
            <person name="Barry K."/>
            <person name="Lindquist E."/>
            <person name="Hellsten U."/>
            <person name="Deshpande S."/>
            <person name="Wang X."/>
            <person name="Wu X."/>
            <person name="Mitros T."/>
            <person name="Triplett J."/>
            <person name="Yang X."/>
            <person name="Ye C.Y."/>
            <person name="Mauro-Herrera M."/>
            <person name="Wang L."/>
            <person name="Li P."/>
            <person name="Sharma M."/>
            <person name="Sharma R."/>
            <person name="Ronald P.C."/>
            <person name="Panaud O."/>
            <person name="Kellogg E.A."/>
            <person name="Brutnell T.P."/>
            <person name="Doust A.N."/>
            <person name="Tuskan G.A."/>
            <person name="Rokhsar D."/>
            <person name="Devos K.M."/>
        </authorList>
    </citation>
    <scope>NUCLEOTIDE SEQUENCE [LARGE SCALE GENOMIC DNA]</scope>
    <source>
        <strain evidence="4">cv. Yugu1</strain>
    </source>
</reference>
<feature type="region of interest" description="Disordered" evidence="1">
    <location>
        <begin position="147"/>
        <end position="166"/>
    </location>
</feature>
<reference evidence="3" key="2">
    <citation type="submission" date="2018-08" db="UniProtKB">
        <authorList>
            <consortium name="EnsemblPlants"/>
        </authorList>
    </citation>
    <scope>IDENTIFICATION</scope>
    <source>
        <strain evidence="3">Yugu1</strain>
    </source>
</reference>
<dbReference type="InterPro" id="IPR024752">
    <property type="entry name" value="Myb/SANT-like_dom"/>
</dbReference>
<evidence type="ECO:0000313" key="4">
    <source>
        <dbReference type="Proteomes" id="UP000004995"/>
    </source>
</evidence>
<proteinExistence type="predicted"/>
<evidence type="ECO:0000313" key="3">
    <source>
        <dbReference type="EnsemblPlants" id="KQL15751"/>
    </source>
</evidence>